<dbReference type="Proteomes" id="UP001307889">
    <property type="component" value="Chromosome 13"/>
</dbReference>
<accession>A0ABN7BB10</accession>
<keyword evidence="2" id="KW-1185">Reference proteome</keyword>
<gene>
    <name evidence="1" type="ORF">NTJ_14270</name>
</gene>
<dbReference type="EMBL" id="AP028921">
    <property type="protein sequence ID" value="BET01454.1"/>
    <property type="molecule type" value="Genomic_DNA"/>
</dbReference>
<protein>
    <submittedName>
        <fullName evidence="1">Uncharacterized protein</fullName>
    </submittedName>
</protein>
<evidence type="ECO:0000313" key="1">
    <source>
        <dbReference type="EMBL" id="BET01454.1"/>
    </source>
</evidence>
<organism evidence="1 2">
    <name type="scientific">Nesidiocoris tenuis</name>
    <dbReference type="NCBI Taxonomy" id="355587"/>
    <lineage>
        <taxon>Eukaryota</taxon>
        <taxon>Metazoa</taxon>
        <taxon>Ecdysozoa</taxon>
        <taxon>Arthropoda</taxon>
        <taxon>Hexapoda</taxon>
        <taxon>Insecta</taxon>
        <taxon>Pterygota</taxon>
        <taxon>Neoptera</taxon>
        <taxon>Paraneoptera</taxon>
        <taxon>Hemiptera</taxon>
        <taxon>Heteroptera</taxon>
        <taxon>Panheteroptera</taxon>
        <taxon>Cimicomorpha</taxon>
        <taxon>Miridae</taxon>
        <taxon>Dicyphina</taxon>
        <taxon>Nesidiocoris</taxon>
    </lineage>
</organism>
<proteinExistence type="predicted"/>
<reference evidence="1 2" key="1">
    <citation type="submission" date="2023-09" db="EMBL/GenBank/DDBJ databases">
        <title>Nesidiocoris tenuis whole genome shotgun sequence.</title>
        <authorList>
            <person name="Shibata T."/>
            <person name="Shimoda M."/>
            <person name="Kobayashi T."/>
            <person name="Uehara T."/>
        </authorList>
    </citation>
    <scope>NUCLEOTIDE SEQUENCE [LARGE SCALE GENOMIC DNA]</scope>
    <source>
        <strain evidence="1 2">Japan</strain>
    </source>
</reference>
<name>A0ABN7BB10_9HEMI</name>
<sequence length="86" mass="10310">MLKKIFKMFLLCDNQTPFFRRGFPKKRRKKKMKENMKRTTSMKIERCQGSLLLQKLKVMFFLDAHPGNVESLTITRQAIEKRKGKM</sequence>
<evidence type="ECO:0000313" key="2">
    <source>
        <dbReference type="Proteomes" id="UP001307889"/>
    </source>
</evidence>